<evidence type="ECO:0000313" key="3">
    <source>
        <dbReference type="Proteomes" id="UP000654075"/>
    </source>
</evidence>
<feature type="region of interest" description="Disordered" evidence="1">
    <location>
        <begin position="283"/>
        <end position="391"/>
    </location>
</feature>
<evidence type="ECO:0000313" key="2">
    <source>
        <dbReference type="EMBL" id="CAE8643229.1"/>
    </source>
</evidence>
<proteinExistence type="predicted"/>
<dbReference type="PANTHER" id="PTHR16148:SF14">
    <property type="entry name" value="MYND-TYPE DOMAIN-CONTAINING PROTEIN"/>
    <property type="match status" value="1"/>
</dbReference>
<reference evidence="2" key="1">
    <citation type="submission" date="2021-02" db="EMBL/GenBank/DDBJ databases">
        <authorList>
            <person name="Dougan E. K."/>
            <person name="Rhodes N."/>
            <person name="Thang M."/>
            <person name="Chan C."/>
        </authorList>
    </citation>
    <scope>NUCLEOTIDE SEQUENCE</scope>
</reference>
<dbReference type="Proteomes" id="UP000654075">
    <property type="component" value="Unassembled WGS sequence"/>
</dbReference>
<feature type="non-terminal residue" evidence="2">
    <location>
        <position position="1"/>
    </location>
</feature>
<dbReference type="AlphaFoldDB" id="A0A813HZS5"/>
<comment type="caution">
    <text evidence="2">The sequence shown here is derived from an EMBL/GenBank/DDBJ whole genome shotgun (WGS) entry which is preliminary data.</text>
</comment>
<protein>
    <submittedName>
        <fullName evidence="2">Uncharacterized protein</fullName>
    </submittedName>
</protein>
<feature type="compositionally biased region" description="Low complexity" evidence="1">
    <location>
        <begin position="329"/>
        <end position="341"/>
    </location>
</feature>
<feature type="compositionally biased region" description="Low complexity" evidence="1">
    <location>
        <begin position="99"/>
        <end position="112"/>
    </location>
</feature>
<feature type="compositionally biased region" description="Low complexity" evidence="1">
    <location>
        <begin position="120"/>
        <end position="144"/>
    </location>
</feature>
<dbReference type="PANTHER" id="PTHR16148">
    <property type="entry name" value="NF-KAPPA-B-REPRESSING FACTOR-RELATED"/>
    <property type="match status" value="1"/>
</dbReference>
<dbReference type="EMBL" id="CAJNNV010033311">
    <property type="protein sequence ID" value="CAE8643229.1"/>
    <property type="molecule type" value="Genomic_DNA"/>
</dbReference>
<feature type="non-terminal residue" evidence="2">
    <location>
        <position position="391"/>
    </location>
</feature>
<sequence>VQPTPGSAALLMRWESVSRLSVSPPTSPVHSVGPPSPAFMQPALGSFSPVSPSASCGGYPQAFSQSLRSPQACNGFPGWVTMCESPLASHRIFPVPVPVSNNNNNDSNNNSPAPIPGALNSNNNNHNSSNNNNKTNSNTNGSSPSSPPSAPRRLPLDEALFSQIALTMDPPTTSSSSRSPGGRSPGHQAPALSLTGSAAAAAKAAALEKEKGVQDSSGKLEKAKLLHHVSNRPVEDIVRRCAQRFVNAGRQRSTIGACPRRERQLSPEATQRFQCSDRLLKRQQQPELPPPSLSLPTASDTSGGSPGGPRLQSPTSRPLSLPIQRRTLGSGRSSAATASSARTKELSSPSKSAPDARADEFEALQSTICLEKSVPSSPSRGGGGSSLFAEQ</sequence>
<evidence type="ECO:0000256" key="1">
    <source>
        <dbReference type="SAM" id="MobiDB-lite"/>
    </source>
</evidence>
<dbReference type="GO" id="GO:0005730">
    <property type="term" value="C:nucleolus"/>
    <property type="evidence" value="ECO:0007669"/>
    <property type="project" value="TreeGrafter"/>
</dbReference>
<feature type="region of interest" description="Disordered" evidence="1">
    <location>
        <begin position="168"/>
        <end position="191"/>
    </location>
</feature>
<feature type="region of interest" description="Disordered" evidence="1">
    <location>
        <begin position="99"/>
        <end position="153"/>
    </location>
</feature>
<dbReference type="GO" id="GO:0005654">
    <property type="term" value="C:nucleoplasm"/>
    <property type="evidence" value="ECO:0007669"/>
    <property type="project" value="TreeGrafter"/>
</dbReference>
<name>A0A813HZS5_POLGL</name>
<feature type="compositionally biased region" description="Low complexity" evidence="1">
    <location>
        <begin position="170"/>
        <end position="186"/>
    </location>
</feature>
<accession>A0A813HZS5</accession>
<gene>
    <name evidence="2" type="ORF">PGLA1383_LOCUS57586</name>
</gene>
<organism evidence="2 3">
    <name type="scientific">Polarella glacialis</name>
    <name type="common">Dinoflagellate</name>
    <dbReference type="NCBI Taxonomy" id="89957"/>
    <lineage>
        <taxon>Eukaryota</taxon>
        <taxon>Sar</taxon>
        <taxon>Alveolata</taxon>
        <taxon>Dinophyceae</taxon>
        <taxon>Suessiales</taxon>
        <taxon>Suessiaceae</taxon>
        <taxon>Polarella</taxon>
    </lineage>
</organism>
<keyword evidence="3" id="KW-1185">Reference proteome</keyword>